<sequence length="363" mass="42224">MTLVEAYEDAIAKGDIRDDSTQRNVLTSMHRLMSELKQPQSSWLSWLRKPQVTGIYLYGPVGVGKTYLMDLFYQHADEPKKARFHFHHFMQQIDAQLRQRQGQKDPLRKIATDLGKSIRLLCFDEFLVHDVAYAMILSELLQALFANGIVLVATSNTRPDDLYLNGVHRKRFLPVINLINTRCEVINLTHQKDYRLGRELLIQTYLYPLDEKTDKTLAGQFASLTQEVYEQGTLLVQNREIPFIKCGEQVVWFDFKVICNLPRSQLDYLEIADRFDTVFISNIPALSSKDTIFAIMLVHLVDVLYDRGIKLIISAAVPLEQLYLEGEMVNEFKRTLSRLQEMQAADYLKRHPWRHEQNLPMFL</sequence>
<dbReference type="RefSeq" id="WP_043872537.1">
    <property type="nucleotide sequence ID" value="NZ_CCVW01000001.1"/>
</dbReference>
<dbReference type="InterPro" id="IPR027417">
    <property type="entry name" value="P-loop_NTPase"/>
</dbReference>
<dbReference type="GO" id="GO:0005524">
    <property type="term" value="F:ATP binding"/>
    <property type="evidence" value="ECO:0007669"/>
    <property type="project" value="UniProtKB-KW"/>
</dbReference>
<dbReference type="Proteomes" id="UP000044071">
    <property type="component" value="Unassembled WGS sequence"/>
</dbReference>
<keyword evidence="1" id="KW-0547">Nucleotide-binding</keyword>
<dbReference type="PANTHER" id="PTHR12169:SF6">
    <property type="entry name" value="AFG1-LIKE ATPASE"/>
    <property type="match status" value="1"/>
</dbReference>
<dbReference type="STRING" id="1034943.BN59_00164"/>
<gene>
    <name evidence="3" type="ORF">BN59_00164</name>
</gene>
<dbReference type="GO" id="GO:0005737">
    <property type="term" value="C:cytoplasm"/>
    <property type="evidence" value="ECO:0007669"/>
    <property type="project" value="TreeGrafter"/>
</dbReference>
<evidence type="ECO:0000256" key="2">
    <source>
        <dbReference type="ARBA" id="ARBA00022840"/>
    </source>
</evidence>
<dbReference type="EMBL" id="CCSB01000001">
    <property type="protein sequence ID" value="CDZ75904.1"/>
    <property type="molecule type" value="Genomic_DNA"/>
</dbReference>
<keyword evidence="2" id="KW-0067">ATP-binding</keyword>
<keyword evidence="4" id="KW-1185">Reference proteome</keyword>
<dbReference type="eggNOG" id="COG1485">
    <property type="taxonomic scope" value="Bacteria"/>
</dbReference>
<dbReference type="GO" id="GO:0016887">
    <property type="term" value="F:ATP hydrolysis activity"/>
    <property type="evidence" value="ECO:0007669"/>
    <property type="project" value="InterPro"/>
</dbReference>
<organism evidence="3 4">
    <name type="scientific">Legionella massiliensis</name>
    <dbReference type="NCBI Taxonomy" id="1034943"/>
    <lineage>
        <taxon>Bacteria</taxon>
        <taxon>Pseudomonadati</taxon>
        <taxon>Pseudomonadota</taxon>
        <taxon>Gammaproteobacteria</taxon>
        <taxon>Legionellales</taxon>
        <taxon>Legionellaceae</taxon>
        <taxon>Legionella</taxon>
    </lineage>
</organism>
<dbReference type="Pfam" id="PF03969">
    <property type="entry name" value="AFG1_ATPase"/>
    <property type="match status" value="1"/>
</dbReference>
<dbReference type="AlphaFoldDB" id="A0A078KVX0"/>
<dbReference type="OrthoDB" id="9774491at2"/>
<dbReference type="SUPFAM" id="SSF52540">
    <property type="entry name" value="P-loop containing nucleoside triphosphate hydrolases"/>
    <property type="match status" value="1"/>
</dbReference>
<dbReference type="InterPro" id="IPR005654">
    <property type="entry name" value="ATPase_AFG1-like"/>
</dbReference>
<reference evidence="3 4" key="1">
    <citation type="submission" date="2014-06" db="EMBL/GenBank/DDBJ databases">
        <authorList>
            <person name="Urmite Genomes Urmite Genomes"/>
        </authorList>
    </citation>
    <scope>NUCLEOTIDE SEQUENCE [LARGE SCALE GENOMIC DNA]</scope>
</reference>
<protein>
    <submittedName>
        <fullName evidence="3">DNA replication protein</fullName>
    </submittedName>
</protein>
<dbReference type="NCBIfam" id="NF040713">
    <property type="entry name" value="ZapE"/>
    <property type="match status" value="1"/>
</dbReference>
<dbReference type="Gene3D" id="3.40.50.300">
    <property type="entry name" value="P-loop containing nucleotide triphosphate hydrolases"/>
    <property type="match status" value="1"/>
</dbReference>
<proteinExistence type="predicted"/>
<evidence type="ECO:0000256" key="1">
    <source>
        <dbReference type="ARBA" id="ARBA00022741"/>
    </source>
</evidence>
<accession>A0A078KVX0</accession>
<name>A0A078KVX0_9GAMM</name>
<dbReference type="PANTHER" id="PTHR12169">
    <property type="entry name" value="ATPASE N2B"/>
    <property type="match status" value="1"/>
</dbReference>
<evidence type="ECO:0000313" key="3">
    <source>
        <dbReference type="EMBL" id="CDZ75904.1"/>
    </source>
</evidence>
<evidence type="ECO:0000313" key="4">
    <source>
        <dbReference type="Proteomes" id="UP000044071"/>
    </source>
</evidence>